<evidence type="ECO:0000256" key="7">
    <source>
        <dbReference type="PIRSR" id="PIRSR600715-1"/>
    </source>
</evidence>
<keyword evidence="7" id="KW-0460">Magnesium</keyword>
<dbReference type="GO" id="GO:0071555">
    <property type="term" value="P:cell wall organization"/>
    <property type="evidence" value="ECO:0007669"/>
    <property type="project" value="TreeGrafter"/>
</dbReference>
<comment type="caution">
    <text evidence="9">The sequence shown here is derived from an EMBL/GenBank/DDBJ whole genome shotgun (WGS) entry which is preliminary data.</text>
</comment>
<organism evidence="9 10">
    <name type="scientific">Tissierella pigra</name>
    <dbReference type="NCBI Taxonomy" id="2607614"/>
    <lineage>
        <taxon>Bacteria</taxon>
        <taxon>Bacillati</taxon>
        <taxon>Bacillota</taxon>
        <taxon>Tissierellia</taxon>
        <taxon>Tissierellales</taxon>
        <taxon>Tissierellaceae</taxon>
        <taxon>Tissierella</taxon>
    </lineage>
</organism>
<feature type="transmembrane region" description="Helical" evidence="8">
    <location>
        <begin position="183"/>
        <end position="202"/>
    </location>
</feature>
<dbReference type="PANTHER" id="PTHR22926">
    <property type="entry name" value="PHOSPHO-N-ACETYLMURAMOYL-PENTAPEPTIDE-TRANSFERASE"/>
    <property type="match status" value="1"/>
</dbReference>
<keyword evidence="4 8" id="KW-0812">Transmembrane</keyword>
<evidence type="ECO:0000256" key="2">
    <source>
        <dbReference type="ARBA" id="ARBA00022475"/>
    </source>
</evidence>
<dbReference type="Proteomes" id="UP000469523">
    <property type="component" value="Unassembled WGS sequence"/>
</dbReference>
<evidence type="ECO:0000256" key="3">
    <source>
        <dbReference type="ARBA" id="ARBA00022679"/>
    </source>
</evidence>
<proteinExistence type="predicted"/>
<feature type="transmembrane region" description="Helical" evidence="8">
    <location>
        <begin position="68"/>
        <end position="86"/>
    </location>
</feature>
<name>A0A6N7XGR6_9FIRM</name>
<evidence type="ECO:0000256" key="1">
    <source>
        <dbReference type="ARBA" id="ARBA00004651"/>
    </source>
</evidence>
<keyword evidence="3 9" id="KW-0808">Transferase</keyword>
<feature type="transmembrane region" description="Helical" evidence="8">
    <location>
        <begin position="107"/>
        <end position="131"/>
    </location>
</feature>
<feature type="transmembrane region" description="Helical" evidence="8">
    <location>
        <begin position="161"/>
        <end position="177"/>
    </location>
</feature>
<evidence type="ECO:0000256" key="4">
    <source>
        <dbReference type="ARBA" id="ARBA00022692"/>
    </source>
</evidence>
<feature type="transmembrane region" description="Helical" evidence="8">
    <location>
        <begin position="6"/>
        <end position="27"/>
    </location>
</feature>
<accession>A0A6N7XGR6</accession>
<keyword evidence="6 8" id="KW-0472">Membrane</keyword>
<dbReference type="AlphaFoldDB" id="A0A6N7XGR6"/>
<keyword evidence="2" id="KW-1003">Cell membrane</keyword>
<dbReference type="RefSeq" id="WP_154437961.1">
    <property type="nucleotide sequence ID" value="NZ_JAHLPJ010000001.1"/>
</dbReference>
<comment type="cofactor">
    <cofactor evidence="7">
        <name>Mg(2+)</name>
        <dbReference type="ChEBI" id="CHEBI:18420"/>
    </cofactor>
</comment>
<evidence type="ECO:0000256" key="6">
    <source>
        <dbReference type="ARBA" id="ARBA00023136"/>
    </source>
</evidence>
<dbReference type="EMBL" id="VUNQ01000001">
    <property type="protein sequence ID" value="MST99911.1"/>
    <property type="molecule type" value="Genomic_DNA"/>
</dbReference>
<keyword evidence="10" id="KW-1185">Reference proteome</keyword>
<feature type="transmembrane region" description="Helical" evidence="8">
    <location>
        <begin position="39"/>
        <end position="62"/>
    </location>
</feature>
<sequence>MMIISFAISIILSCIGLPMIKDLLLNANVVCENYESKTIPISMGLLFIFVQVATLGTMEILFDFNSNFNLVYLLGISFIGLIGLLDDLIGEKKIKGLKGHIKSFFKGVLTTGAIKAFLGFFIALVVSSSISHTLVDFIINSLLIGLFTNFINLFDLRPGRATKVFLIISILLFLTSFKNENTYILFSFWGILIPYIGLDLKAKAMMGDVGSNALGFTLGIYTASYFNTMTRGIILLILIIFHIMAEKVSFSKVIDSNRFLKFLDNIGR</sequence>
<feature type="binding site" evidence="7">
    <location>
        <position position="208"/>
    </location>
    <ligand>
        <name>Mg(2+)</name>
        <dbReference type="ChEBI" id="CHEBI:18420"/>
    </ligand>
</feature>
<evidence type="ECO:0000256" key="5">
    <source>
        <dbReference type="ARBA" id="ARBA00022989"/>
    </source>
</evidence>
<dbReference type="InterPro" id="IPR000715">
    <property type="entry name" value="Glycosyl_transferase_4"/>
</dbReference>
<protein>
    <submittedName>
        <fullName evidence="9">Phospho-N-acetylmuramoyl-pentapeptide-transferase</fullName>
    </submittedName>
</protein>
<feature type="transmembrane region" description="Helical" evidence="8">
    <location>
        <begin position="137"/>
        <end position="154"/>
    </location>
</feature>
<feature type="binding site" evidence="7">
    <location>
        <position position="152"/>
    </location>
    <ligand>
        <name>Mg(2+)</name>
        <dbReference type="ChEBI" id="CHEBI:18420"/>
    </ligand>
</feature>
<gene>
    <name evidence="9" type="ORF">FYJ83_00340</name>
</gene>
<dbReference type="GO" id="GO:0044038">
    <property type="term" value="P:cell wall macromolecule biosynthetic process"/>
    <property type="evidence" value="ECO:0007669"/>
    <property type="project" value="TreeGrafter"/>
</dbReference>
<dbReference type="GO" id="GO:0005886">
    <property type="term" value="C:plasma membrane"/>
    <property type="evidence" value="ECO:0007669"/>
    <property type="project" value="UniProtKB-SubCell"/>
</dbReference>
<evidence type="ECO:0000256" key="8">
    <source>
        <dbReference type="SAM" id="Phobius"/>
    </source>
</evidence>
<dbReference type="Pfam" id="PF00953">
    <property type="entry name" value="Glycos_transf_4"/>
    <property type="match status" value="1"/>
</dbReference>
<keyword evidence="7" id="KW-0479">Metal-binding</keyword>
<reference evidence="9 10" key="1">
    <citation type="submission" date="2019-09" db="EMBL/GenBank/DDBJ databases">
        <title>In-depth cultivation of the pig gut microbiome towards novel bacterial diversity and tailored functional studies.</title>
        <authorList>
            <person name="Wylensek D."/>
            <person name="Hitch T.C.A."/>
            <person name="Clavel T."/>
        </authorList>
    </citation>
    <scope>NUCLEOTIDE SEQUENCE [LARGE SCALE GENOMIC DNA]</scope>
    <source>
        <strain evidence="9 10">WCA3-693-APC-4?</strain>
    </source>
</reference>
<comment type="subcellular location">
    <subcellularLocation>
        <location evidence="1">Cell membrane</location>
        <topology evidence="1">Multi-pass membrane protein</topology>
    </subcellularLocation>
</comment>
<dbReference type="GO" id="GO:0016780">
    <property type="term" value="F:phosphotransferase activity, for other substituted phosphate groups"/>
    <property type="evidence" value="ECO:0007669"/>
    <property type="project" value="InterPro"/>
</dbReference>
<dbReference type="GO" id="GO:0046872">
    <property type="term" value="F:metal ion binding"/>
    <property type="evidence" value="ECO:0007669"/>
    <property type="project" value="UniProtKB-KW"/>
</dbReference>
<evidence type="ECO:0000313" key="10">
    <source>
        <dbReference type="Proteomes" id="UP000469523"/>
    </source>
</evidence>
<evidence type="ECO:0000313" key="9">
    <source>
        <dbReference type="EMBL" id="MST99911.1"/>
    </source>
</evidence>
<keyword evidence="5 8" id="KW-1133">Transmembrane helix</keyword>
<dbReference type="PANTHER" id="PTHR22926:SF3">
    <property type="entry name" value="UNDECAPRENYL-PHOSPHATE ALPHA-N-ACETYLGLUCOSAMINYL 1-PHOSPHATE TRANSFERASE"/>
    <property type="match status" value="1"/>
</dbReference>